<organism evidence="1 2">
    <name type="scientific">Leucogyrophana mollusca</name>
    <dbReference type="NCBI Taxonomy" id="85980"/>
    <lineage>
        <taxon>Eukaryota</taxon>
        <taxon>Fungi</taxon>
        <taxon>Dikarya</taxon>
        <taxon>Basidiomycota</taxon>
        <taxon>Agaricomycotina</taxon>
        <taxon>Agaricomycetes</taxon>
        <taxon>Agaricomycetidae</taxon>
        <taxon>Boletales</taxon>
        <taxon>Boletales incertae sedis</taxon>
        <taxon>Leucogyrophana</taxon>
    </lineage>
</organism>
<accession>A0ACB8C1E8</accession>
<name>A0ACB8C1E8_9AGAM</name>
<protein>
    <submittedName>
        <fullName evidence="1">Cytochrome P450</fullName>
    </submittedName>
</protein>
<gene>
    <name evidence="1" type="ORF">BV22DRAFT_3909</name>
</gene>
<evidence type="ECO:0000313" key="1">
    <source>
        <dbReference type="EMBL" id="KAH7931186.1"/>
    </source>
</evidence>
<keyword evidence="2" id="KW-1185">Reference proteome</keyword>
<reference evidence="1" key="1">
    <citation type="journal article" date="2021" name="New Phytol.">
        <title>Evolutionary innovations through gain and loss of genes in the ectomycorrhizal Boletales.</title>
        <authorList>
            <person name="Wu G."/>
            <person name="Miyauchi S."/>
            <person name="Morin E."/>
            <person name="Kuo A."/>
            <person name="Drula E."/>
            <person name="Varga T."/>
            <person name="Kohler A."/>
            <person name="Feng B."/>
            <person name="Cao Y."/>
            <person name="Lipzen A."/>
            <person name="Daum C."/>
            <person name="Hundley H."/>
            <person name="Pangilinan J."/>
            <person name="Johnson J."/>
            <person name="Barry K."/>
            <person name="LaButti K."/>
            <person name="Ng V."/>
            <person name="Ahrendt S."/>
            <person name="Min B."/>
            <person name="Choi I.G."/>
            <person name="Park H."/>
            <person name="Plett J.M."/>
            <person name="Magnuson J."/>
            <person name="Spatafora J.W."/>
            <person name="Nagy L.G."/>
            <person name="Henrissat B."/>
            <person name="Grigoriev I.V."/>
            <person name="Yang Z.L."/>
            <person name="Xu J."/>
            <person name="Martin F.M."/>
        </authorList>
    </citation>
    <scope>NUCLEOTIDE SEQUENCE</scope>
    <source>
        <strain evidence="1">KUC20120723A-06</strain>
    </source>
</reference>
<dbReference type="EMBL" id="MU266327">
    <property type="protein sequence ID" value="KAH7931186.1"/>
    <property type="molecule type" value="Genomic_DNA"/>
</dbReference>
<evidence type="ECO:0000313" key="2">
    <source>
        <dbReference type="Proteomes" id="UP000790709"/>
    </source>
</evidence>
<proteinExistence type="predicted"/>
<dbReference type="Proteomes" id="UP000790709">
    <property type="component" value="Unassembled WGS sequence"/>
</dbReference>
<sequence length="520" mass="58442">MTQSVNTSLALFLPISLAAVALLCAKRRKIPTGHSLPPGPTPLPVIGNVLSLDSREPWNTYTEWEALYGKLVYARFFNNDVIIINSEKVAKELLEQRSHIYSDRPFIATVEPFGWSFDFAFTPYGDEWRFCRKLFHQTFRPEAGRSFRPMQLSKAHQLLNNLLESPELYVAHCETYTTSIAMSAVYDYQTLPRDDPFVEIVNRALLLGIKAMMPERAALLSAFPFLMKLPVWFPGATIKRDAVLSCKSINEMVETPYQYVQKSLASGTASPSLVSDLLEKMKHEDHNTVDKFERAIKQVSSTALAGASETTSSTLLIFILAMVLHPDVQERARAEIDVVVGPDRLPNFDDRPSLPYIDAIIRETIRWQPVAPMGVPHATSSSDVYEGHFIPKAATVILNTWAMSRDETVYPDASEFKPDRWLNSDGQLNDAQPPDFIFGFGRRICPGRHLADTSIWAAIALLLATFEFRIAKDSQGNDIPFTPTFTHGITRRPNPYPLRIVPRAAFLDSDKLVQLIHSSA</sequence>
<comment type="caution">
    <text evidence="1">The sequence shown here is derived from an EMBL/GenBank/DDBJ whole genome shotgun (WGS) entry which is preliminary data.</text>
</comment>